<evidence type="ECO:0000313" key="4">
    <source>
        <dbReference type="Proteomes" id="UP001224775"/>
    </source>
</evidence>
<name>A0AAD8YH64_9STRA</name>
<dbReference type="InterPro" id="IPR002110">
    <property type="entry name" value="Ankyrin_rpt"/>
</dbReference>
<sequence length="341" mass="37578">MSTFSMGSKNESEQGCTSLMLACELGHAACIKALLCSTNIKLDHREKRSGNSAYHFCCMGRMASANEEDVTNNNNVSALDTLMSHTPNSLRKRVLLLTNREGKNIAHIACARGDLLLLKCVINHLSNVSSQMPWKALTATDRLGHTPFISAVSAAMVNLFFEMGYDARTTTGSALSQIIRYDISRSLLELMLIRLSTDGGEEADTENYELIRLLVANGANPHKSVLIRSQQKPKTRGDDAIVTLTGEEDTPLSLAVRASDFQSIECILQSYMHALAVTQSLRRKDPLLISQPESYFRAVEERETDTIQCSLQSALAKALFLTWQTGDFNMAGAALFYTKEV</sequence>
<keyword evidence="2" id="KW-0040">ANK repeat</keyword>
<accession>A0AAD8YH64</accession>
<evidence type="ECO:0000256" key="1">
    <source>
        <dbReference type="ARBA" id="ARBA00022737"/>
    </source>
</evidence>
<dbReference type="InterPro" id="IPR036770">
    <property type="entry name" value="Ankyrin_rpt-contain_sf"/>
</dbReference>
<protein>
    <recommendedName>
        <fullName evidence="5">Protein 21.1</fullName>
    </recommendedName>
</protein>
<reference evidence="3" key="1">
    <citation type="submission" date="2023-06" db="EMBL/GenBank/DDBJ databases">
        <title>Survivors Of The Sea: Transcriptome response of Skeletonema marinoi to long-term dormancy.</title>
        <authorList>
            <person name="Pinder M.I.M."/>
            <person name="Kourtchenko O."/>
            <person name="Robertson E.K."/>
            <person name="Larsson T."/>
            <person name="Maumus F."/>
            <person name="Osuna-Cruz C.M."/>
            <person name="Vancaester E."/>
            <person name="Stenow R."/>
            <person name="Vandepoele K."/>
            <person name="Ploug H."/>
            <person name="Bruchert V."/>
            <person name="Godhe A."/>
            <person name="Topel M."/>
        </authorList>
    </citation>
    <scope>NUCLEOTIDE SEQUENCE</scope>
    <source>
        <strain evidence="3">R05AC</strain>
    </source>
</reference>
<dbReference type="Gene3D" id="1.25.40.20">
    <property type="entry name" value="Ankyrin repeat-containing domain"/>
    <property type="match status" value="2"/>
</dbReference>
<evidence type="ECO:0000256" key="2">
    <source>
        <dbReference type="ARBA" id="ARBA00023043"/>
    </source>
</evidence>
<gene>
    <name evidence="3" type="ORF">QTG54_004316</name>
</gene>
<comment type="caution">
    <text evidence="3">The sequence shown here is derived from an EMBL/GenBank/DDBJ whole genome shotgun (WGS) entry which is preliminary data.</text>
</comment>
<dbReference type="PANTHER" id="PTHR24198">
    <property type="entry name" value="ANKYRIN REPEAT AND PROTEIN KINASE DOMAIN-CONTAINING PROTEIN"/>
    <property type="match status" value="1"/>
</dbReference>
<keyword evidence="4" id="KW-1185">Reference proteome</keyword>
<evidence type="ECO:0008006" key="5">
    <source>
        <dbReference type="Google" id="ProtNLM"/>
    </source>
</evidence>
<dbReference type="SMART" id="SM00248">
    <property type="entry name" value="ANK"/>
    <property type="match status" value="5"/>
</dbReference>
<evidence type="ECO:0000313" key="3">
    <source>
        <dbReference type="EMBL" id="KAK1745025.1"/>
    </source>
</evidence>
<proteinExistence type="predicted"/>
<organism evidence="3 4">
    <name type="scientific">Skeletonema marinoi</name>
    <dbReference type="NCBI Taxonomy" id="267567"/>
    <lineage>
        <taxon>Eukaryota</taxon>
        <taxon>Sar</taxon>
        <taxon>Stramenopiles</taxon>
        <taxon>Ochrophyta</taxon>
        <taxon>Bacillariophyta</taxon>
        <taxon>Coscinodiscophyceae</taxon>
        <taxon>Thalassiosirophycidae</taxon>
        <taxon>Thalassiosirales</taxon>
        <taxon>Skeletonemataceae</taxon>
        <taxon>Skeletonema</taxon>
        <taxon>Skeletonema marinoi-dohrnii complex</taxon>
    </lineage>
</organism>
<dbReference type="PANTHER" id="PTHR24198:SF194">
    <property type="entry name" value="INVERSIN-A"/>
    <property type="match status" value="1"/>
</dbReference>
<dbReference type="AlphaFoldDB" id="A0AAD8YH64"/>
<dbReference type="EMBL" id="JATAAI010000006">
    <property type="protein sequence ID" value="KAK1745025.1"/>
    <property type="molecule type" value="Genomic_DNA"/>
</dbReference>
<dbReference type="Proteomes" id="UP001224775">
    <property type="component" value="Unassembled WGS sequence"/>
</dbReference>
<dbReference type="Pfam" id="PF00023">
    <property type="entry name" value="Ank"/>
    <property type="match status" value="1"/>
</dbReference>
<dbReference type="SUPFAM" id="SSF48403">
    <property type="entry name" value="Ankyrin repeat"/>
    <property type="match status" value="1"/>
</dbReference>
<keyword evidence="1" id="KW-0677">Repeat</keyword>